<dbReference type="UniPathway" id="UPA00219"/>
<comment type="subcellular location">
    <subcellularLocation>
        <location evidence="12">Cell membrane</location>
        <topology evidence="12">Multi-pass membrane protein</topology>
    </subcellularLocation>
    <subcellularLocation>
        <location evidence="1">Membrane</location>
        <topology evidence="1">Multi-pass membrane protein</topology>
    </subcellularLocation>
</comment>
<dbReference type="Proteomes" id="UP000066321">
    <property type="component" value="Chromosome"/>
</dbReference>
<dbReference type="GO" id="GO:0051301">
    <property type="term" value="P:cell division"/>
    <property type="evidence" value="ECO:0007669"/>
    <property type="project" value="UniProtKB-KW"/>
</dbReference>
<keyword evidence="5 12" id="KW-0812">Transmembrane</keyword>
<dbReference type="KEGG" id="baph:IX46_01145"/>
<dbReference type="EC" id="2.7.8.13" evidence="12 13"/>
<dbReference type="GO" id="GO:0009252">
    <property type="term" value="P:peptidoglycan biosynthetic process"/>
    <property type="evidence" value="ECO:0007669"/>
    <property type="project" value="UniProtKB-UniRule"/>
</dbReference>
<dbReference type="STRING" id="1265350.IX46_01145"/>
<evidence type="ECO:0000256" key="9">
    <source>
        <dbReference type="ARBA" id="ARBA00023136"/>
    </source>
</evidence>
<dbReference type="GO" id="GO:0005886">
    <property type="term" value="C:plasma membrane"/>
    <property type="evidence" value="ECO:0007669"/>
    <property type="project" value="UniProtKB-SubCell"/>
</dbReference>
<evidence type="ECO:0000256" key="10">
    <source>
        <dbReference type="ARBA" id="ARBA00023306"/>
    </source>
</evidence>
<keyword evidence="12" id="KW-1003">Cell membrane</keyword>
<dbReference type="Pfam" id="PF00953">
    <property type="entry name" value="Glycos_transf_4"/>
    <property type="match status" value="1"/>
</dbReference>
<comment type="cofactor">
    <cofactor evidence="12 14">
        <name>Mg(2+)</name>
        <dbReference type="ChEBI" id="CHEBI:18420"/>
    </cofactor>
</comment>
<evidence type="ECO:0000256" key="12">
    <source>
        <dbReference type="HAMAP-Rule" id="MF_00038"/>
    </source>
</evidence>
<dbReference type="PROSITE" id="PS01348">
    <property type="entry name" value="MRAY_2"/>
    <property type="match status" value="1"/>
</dbReference>
<feature type="binding site" evidence="14">
    <location>
        <position position="187"/>
    </location>
    <ligand>
        <name>Mg(2+)</name>
        <dbReference type="ChEBI" id="CHEBI:18420"/>
    </ligand>
</feature>
<dbReference type="EMBL" id="CP009253">
    <property type="protein sequence ID" value="ALD15179.1"/>
    <property type="molecule type" value="Genomic_DNA"/>
</dbReference>
<evidence type="ECO:0000256" key="14">
    <source>
        <dbReference type="PIRSR" id="PIRSR600715-1"/>
    </source>
</evidence>
<proteinExistence type="inferred from homology"/>
<keyword evidence="6 12" id="KW-0133">Cell shape</keyword>
<evidence type="ECO:0000256" key="3">
    <source>
        <dbReference type="ARBA" id="ARBA00022618"/>
    </source>
</evidence>
<keyword evidence="11 12" id="KW-0961">Cell wall biogenesis/degradation</keyword>
<dbReference type="PROSITE" id="PS01347">
    <property type="entry name" value="MRAY_1"/>
    <property type="match status" value="1"/>
</dbReference>
<accession>A0A0M4HV81</accession>
<feature type="transmembrane region" description="Helical" evidence="12">
    <location>
        <begin position="234"/>
        <end position="251"/>
    </location>
</feature>
<evidence type="ECO:0000256" key="4">
    <source>
        <dbReference type="ARBA" id="ARBA00022679"/>
    </source>
</evidence>
<keyword evidence="4 12" id="KW-0808">Transferase</keyword>
<feature type="transmembrane region" description="Helical" evidence="12">
    <location>
        <begin position="194"/>
        <end position="214"/>
    </location>
</feature>
<feature type="transmembrane region" description="Helical" evidence="12">
    <location>
        <begin position="125"/>
        <end position="143"/>
    </location>
</feature>
<evidence type="ECO:0000313" key="16">
    <source>
        <dbReference type="Proteomes" id="UP000066321"/>
    </source>
</evidence>
<reference evidence="15 16" key="1">
    <citation type="journal article" date="2015" name="J Genomics">
        <title>Whole Genome Sequence of the Soybean Aphid Endosymbiont Buchnera aphidicola and Genetic Differentiation among Biotype-Specific Strains.</title>
        <authorList>
            <person name="Cassone B.J."/>
            <person name="Wenger J.A."/>
            <person name="Michel A.P."/>
        </authorList>
    </citation>
    <scope>NUCLEOTIDE SEQUENCE [LARGE SCALE GENOMIC DNA]</scope>
    <source>
        <strain evidence="15 16">BAg</strain>
    </source>
</reference>
<evidence type="ECO:0000256" key="13">
    <source>
        <dbReference type="NCBIfam" id="TIGR00445"/>
    </source>
</evidence>
<dbReference type="GO" id="GO:0046872">
    <property type="term" value="F:metal ion binding"/>
    <property type="evidence" value="ECO:0007669"/>
    <property type="project" value="UniProtKB-KW"/>
</dbReference>
<feature type="transmembrane region" description="Helical" evidence="12">
    <location>
        <begin position="163"/>
        <end position="182"/>
    </location>
</feature>
<dbReference type="NCBIfam" id="TIGR00445">
    <property type="entry name" value="mraY"/>
    <property type="match status" value="1"/>
</dbReference>
<dbReference type="InterPro" id="IPR000715">
    <property type="entry name" value="Glycosyl_transferase_4"/>
</dbReference>
<dbReference type="CDD" id="cd06852">
    <property type="entry name" value="GT_MraY"/>
    <property type="match status" value="1"/>
</dbReference>
<dbReference type="PATRIC" id="fig|1265350.3.peg.215"/>
<keyword evidence="12 14" id="KW-0479">Metal-binding</keyword>
<comment type="catalytic activity">
    <reaction evidence="12">
        <text>UDP-N-acetyl-alpha-D-muramoyl-L-alanyl-gamma-D-glutamyl-meso-2,6-diaminopimeloyl-D-alanyl-D-alanine + di-trans,octa-cis-undecaprenyl phosphate = di-trans,octa-cis-undecaprenyl diphospho-N-acetyl-alpha-D-muramoyl-L-alanyl-D-glutamyl-meso-2,6-diaminopimeloyl-D-alanyl-D-alanine + UMP</text>
        <dbReference type="Rhea" id="RHEA:28386"/>
        <dbReference type="ChEBI" id="CHEBI:57865"/>
        <dbReference type="ChEBI" id="CHEBI:60392"/>
        <dbReference type="ChEBI" id="CHEBI:61386"/>
        <dbReference type="ChEBI" id="CHEBI:61387"/>
        <dbReference type="EC" id="2.7.8.13"/>
    </reaction>
</comment>
<keyword evidence="9 12" id="KW-0472">Membrane</keyword>
<dbReference type="RefSeq" id="WP_053940187.1">
    <property type="nucleotide sequence ID" value="NZ_CP009253.1"/>
</dbReference>
<protein>
    <recommendedName>
        <fullName evidence="12 13">Phospho-N-acetylmuramoyl-pentapeptide-transferase</fullName>
        <ecNumber evidence="12 13">2.7.8.13</ecNumber>
    </recommendedName>
    <alternativeName>
        <fullName evidence="12">UDP-MurNAc-pentapeptide phosphotransferase</fullName>
    </alternativeName>
</protein>
<dbReference type="GO" id="GO:0051992">
    <property type="term" value="F:UDP-N-acetylmuramoyl-L-alanyl-D-glutamyl-meso-2,6-diaminopimelyl-D-alanyl-D-alanine:undecaprenyl-phosphate transferase activity"/>
    <property type="evidence" value="ECO:0007669"/>
    <property type="project" value="RHEA"/>
</dbReference>
<evidence type="ECO:0000256" key="6">
    <source>
        <dbReference type="ARBA" id="ARBA00022960"/>
    </source>
</evidence>
<comment type="function">
    <text evidence="12">Catalyzes the initial step of the lipid cycle reactions in the biosynthesis of the cell wall peptidoglycan: transfers peptidoglycan precursor phospho-MurNAc-pentapeptide from UDP-MurNAc-pentapeptide onto the lipid carrier undecaprenyl phosphate, yielding undecaprenyl-pyrophosphoryl-MurNAc-pentapeptide, known as lipid I.</text>
</comment>
<gene>
    <name evidence="12 15" type="primary">mraY</name>
    <name evidence="15" type="ORF">IX46_01145</name>
</gene>
<keyword evidence="3 12" id="KW-0132">Cell division</keyword>
<evidence type="ECO:0000256" key="8">
    <source>
        <dbReference type="ARBA" id="ARBA00022989"/>
    </source>
</evidence>
<evidence type="ECO:0000256" key="11">
    <source>
        <dbReference type="ARBA" id="ARBA00023316"/>
    </source>
</evidence>
<evidence type="ECO:0000256" key="1">
    <source>
        <dbReference type="ARBA" id="ARBA00004141"/>
    </source>
</evidence>
<feature type="transmembrane region" description="Helical" evidence="12">
    <location>
        <begin position="258"/>
        <end position="279"/>
    </location>
</feature>
<name>A0A0M4HV81_9GAMM</name>
<dbReference type="InterPro" id="IPR018480">
    <property type="entry name" value="PNAcMuramoyl-5peptid_Trfase_CS"/>
</dbReference>
<comment type="pathway">
    <text evidence="12">Cell wall biogenesis; peptidoglycan biosynthesis.</text>
</comment>
<dbReference type="GO" id="GO:0008963">
    <property type="term" value="F:phospho-N-acetylmuramoyl-pentapeptide-transferase activity"/>
    <property type="evidence" value="ECO:0007669"/>
    <property type="project" value="UniProtKB-UniRule"/>
</dbReference>
<dbReference type="HAMAP" id="MF_00038">
    <property type="entry name" value="MraY"/>
    <property type="match status" value="1"/>
</dbReference>
<evidence type="ECO:0000256" key="7">
    <source>
        <dbReference type="ARBA" id="ARBA00022984"/>
    </source>
</evidence>
<feature type="transmembrane region" description="Helical" evidence="12">
    <location>
        <begin position="91"/>
        <end position="109"/>
    </location>
</feature>
<feature type="transmembrane region" description="Helical" evidence="12">
    <location>
        <begin position="335"/>
        <end position="354"/>
    </location>
</feature>
<feature type="transmembrane region" description="Helical" evidence="12">
    <location>
        <begin position="285"/>
        <end position="306"/>
    </location>
</feature>
<dbReference type="GO" id="GO:0071555">
    <property type="term" value="P:cell wall organization"/>
    <property type="evidence" value="ECO:0007669"/>
    <property type="project" value="UniProtKB-KW"/>
</dbReference>
<dbReference type="GO" id="GO:0008360">
    <property type="term" value="P:regulation of cell shape"/>
    <property type="evidence" value="ECO:0007669"/>
    <property type="project" value="UniProtKB-KW"/>
</dbReference>
<feature type="transmembrane region" description="Helical" evidence="12">
    <location>
        <begin position="21"/>
        <end position="43"/>
    </location>
</feature>
<evidence type="ECO:0000256" key="5">
    <source>
        <dbReference type="ARBA" id="ARBA00022692"/>
    </source>
</evidence>
<dbReference type="PANTHER" id="PTHR22926">
    <property type="entry name" value="PHOSPHO-N-ACETYLMURAMOYL-PENTAPEPTIDE-TRANSFERASE"/>
    <property type="match status" value="1"/>
</dbReference>
<keyword evidence="8 12" id="KW-1133">Transmembrane helix</keyword>
<feature type="transmembrane region" description="Helical" evidence="12">
    <location>
        <begin position="64"/>
        <end position="85"/>
    </location>
</feature>
<dbReference type="InterPro" id="IPR003524">
    <property type="entry name" value="PNAcMuramoyl-5peptid_Trfase"/>
</dbReference>
<dbReference type="AlphaFoldDB" id="A0A0M4HV81"/>
<organism evidence="15 16">
    <name type="scientific">Buchnera aphidicola</name>
    <name type="common">Aphis glycines</name>
    <dbReference type="NCBI Taxonomy" id="1265350"/>
    <lineage>
        <taxon>Bacteria</taxon>
        <taxon>Pseudomonadati</taxon>
        <taxon>Pseudomonadota</taxon>
        <taxon>Gammaproteobacteria</taxon>
        <taxon>Enterobacterales</taxon>
        <taxon>Erwiniaceae</taxon>
        <taxon>Buchnera</taxon>
    </lineage>
</organism>
<keyword evidence="12 14" id="KW-0460">Magnesium</keyword>
<evidence type="ECO:0000313" key="15">
    <source>
        <dbReference type="EMBL" id="ALD15179.1"/>
    </source>
</evidence>
<dbReference type="PANTHER" id="PTHR22926:SF5">
    <property type="entry name" value="PHOSPHO-N-ACETYLMURAMOYL-PENTAPEPTIDE-TRANSFERASE HOMOLOG"/>
    <property type="match status" value="1"/>
</dbReference>
<evidence type="ECO:0000256" key="2">
    <source>
        <dbReference type="ARBA" id="ARBA00005583"/>
    </source>
</evidence>
<keyword evidence="10 12" id="KW-0131">Cell cycle</keyword>
<dbReference type="OrthoDB" id="9805475at2"/>
<keyword evidence="7 12" id="KW-0573">Peptidoglycan synthesis</keyword>
<sequence>MIFLINKCLNFKIFNFISYRIIFSLITSFFINLFIGPYIISCFKKLQNFQIIRTNGPIGHLKKNTTPTMGGILIIISICLSVLLYCDLYNVYIWYVIFIILGYGVIGFLDDYKKIKFNNSHGLKVLYKFFGLSIIAIFIIYIMHLNQANKIDLELIIPFYKKIIVKINYFYIFLSYFVIVGTSNSVNLTDGLDGLAIMPVIFISSGLGLIAFLSSENCLRNDINIFHLKQANELSVLCASIVGSGLGFLWFNAYPAKIFMGDVGSLSLGGALGIISILLHQELLLLIMGGIFVVETISVILQIAYFKFKKKRMFKMAPLHHHYEIKGLSENLITIRFWIVSFILLLIGIISLRIHDAI</sequence>
<feature type="binding site" evidence="14">
    <location>
        <position position="262"/>
    </location>
    <ligand>
        <name>Mg(2+)</name>
        <dbReference type="ChEBI" id="CHEBI:18420"/>
    </ligand>
</feature>
<comment type="similarity">
    <text evidence="2 12">Belongs to the glycosyltransferase 4 family. MraY subfamily.</text>
</comment>